<evidence type="ECO:0000256" key="2">
    <source>
        <dbReference type="SAM" id="MobiDB-lite"/>
    </source>
</evidence>
<dbReference type="InterPro" id="IPR056003">
    <property type="entry name" value="CT398_CC_hairpin"/>
</dbReference>
<protein>
    <submittedName>
        <fullName evidence="5">Uncharacterized protein</fullName>
    </submittedName>
</protein>
<organism evidence="5 6">
    <name type="scientific">Acidothermus cellulolyticus (strain ATCC 43068 / DSM 8971 / 11B)</name>
    <dbReference type="NCBI Taxonomy" id="351607"/>
    <lineage>
        <taxon>Bacteria</taxon>
        <taxon>Bacillati</taxon>
        <taxon>Actinomycetota</taxon>
        <taxon>Actinomycetes</taxon>
        <taxon>Acidothermales</taxon>
        <taxon>Acidothermaceae</taxon>
        <taxon>Acidothermus</taxon>
    </lineage>
</organism>
<dbReference type="InterPro" id="IPR003743">
    <property type="entry name" value="Zf-RING_7"/>
</dbReference>
<evidence type="ECO:0000259" key="4">
    <source>
        <dbReference type="Pfam" id="PF24481"/>
    </source>
</evidence>
<dbReference type="HOGENOM" id="CLU_073076_0_0_11"/>
<evidence type="ECO:0000313" key="6">
    <source>
        <dbReference type="Proteomes" id="UP000008221"/>
    </source>
</evidence>
<name>A0LTB4_ACIC1</name>
<dbReference type="SUPFAM" id="SSF90257">
    <property type="entry name" value="Myosin rod fragments"/>
    <property type="match status" value="1"/>
</dbReference>
<feature type="compositionally biased region" description="Basic and acidic residues" evidence="2">
    <location>
        <begin position="64"/>
        <end position="78"/>
    </location>
</feature>
<gene>
    <name evidence="5" type="ordered locus">Acel_0901</name>
</gene>
<dbReference type="STRING" id="351607.Acel_0901"/>
<dbReference type="Proteomes" id="UP000008221">
    <property type="component" value="Chromosome"/>
</dbReference>
<evidence type="ECO:0000259" key="3">
    <source>
        <dbReference type="Pfam" id="PF02591"/>
    </source>
</evidence>
<dbReference type="PANTHER" id="PTHR39082">
    <property type="entry name" value="PHOSPHOLIPASE C-BETA-2-RELATED"/>
    <property type="match status" value="1"/>
</dbReference>
<feature type="domain" description="CT398-like coiled coil hairpin" evidence="4">
    <location>
        <begin position="4"/>
        <end position="183"/>
    </location>
</feature>
<sequence>MLELQGLDSTLDRLDHRRRTLPEAAAVAEIERRIADANDALVAARTRDADLAREQAKVEADVETVRARTERDQKRLDDGNVASPRELENLQSEIASLRRRRSELEDQILQIMEQREALQAEIDALSADVAKLEGERAELIKRRDQLLAEMDAEAATTKAARDALAPQLPAELLSLYERLRASLGGVGAAALHRGQCQGCHLTLNPADLQRIRAAAPDEVVRCEECGRILVRTPESGL</sequence>
<dbReference type="Gene3D" id="1.10.287.1490">
    <property type="match status" value="1"/>
</dbReference>
<accession>A0LTB4</accession>
<keyword evidence="1" id="KW-0175">Coiled coil</keyword>
<dbReference type="AlphaFoldDB" id="A0LTB4"/>
<dbReference type="EMBL" id="CP000481">
    <property type="protein sequence ID" value="ABK52674.1"/>
    <property type="molecule type" value="Genomic_DNA"/>
</dbReference>
<feature type="domain" description="C4-type zinc ribbon" evidence="3">
    <location>
        <begin position="196"/>
        <end position="229"/>
    </location>
</feature>
<evidence type="ECO:0000313" key="5">
    <source>
        <dbReference type="EMBL" id="ABK52674.1"/>
    </source>
</evidence>
<dbReference type="PANTHER" id="PTHR39082:SF1">
    <property type="entry name" value="SCAVENGER RECEPTOR CLASS A MEMBER 3"/>
    <property type="match status" value="1"/>
</dbReference>
<dbReference type="InterPro" id="IPR052376">
    <property type="entry name" value="Oxidative_Scav/Glycosyltrans"/>
</dbReference>
<dbReference type="Pfam" id="PF24481">
    <property type="entry name" value="CT398_CC"/>
    <property type="match status" value="1"/>
</dbReference>
<evidence type="ECO:0000256" key="1">
    <source>
        <dbReference type="SAM" id="Coils"/>
    </source>
</evidence>
<dbReference type="Pfam" id="PF02591">
    <property type="entry name" value="Zn_ribbon_9"/>
    <property type="match status" value="1"/>
</dbReference>
<dbReference type="eggNOG" id="COG1579">
    <property type="taxonomic scope" value="Bacteria"/>
</dbReference>
<dbReference type="InParanoid" id="A0LTB4"/>
<proteinExistence type="predicted"/>
<reference evidence="5 6" key="1">
    <citation type="journal article" date="2009" name="Genome Res.">
        <title>Complete genome of the cellulolytic thermophile Acidothermus cellulolyticus 11B provides insights into its ecophysiological and evolutionary adaptations.</title>
        <authorList>
            <person name="Barabote R.D."/>
            <person name="Xie G."/>
            <person name="Leu D.H."/>
            <person name="Normand P."/>
            <person name="Necsulea A."/>
            <person name="Daubin V."/>
            <person name="Medigue C."/>
            <person name="Adney W.S."/>
            <person name="Xu X.C."/>
            <person name="Lapidus A."/>
            <person name="Parales R.E."/>
            <person name="Detter C."/>
            <person name="Pujic P."/>
            <person name="Bruce D."/>
            <person name="Lavire C."/>
            <person name="Challacombe J.F."/>
            <person name="Brettin T.S."/>
            <person name="Berry A.M."/>
        </authorList>
    </citation>
    <scope>NUCLEOTIDE SEQUENCE [LARGE SCALE GENOMIC DNA]</scope>
    <source>
        <strain evidence="6">ATCC 43068 / DSM 8971 / 11B</strain>
    </source>
</reference>
<feature type="region of interest" description="Disordered" evidence="2">
    <location>
        <begin position="64"/>
        <end position="83"/>
    </location>
</feature>
<dbReference type="KEGG" id="ace:Acel_0901"/>
<keyword evidence="6" id="KW-1185">Reference proteome</keyword>
<feature type="coiled-coil region" evidence="1">
    <location>
        <begin position="87"/>
        <end position="149"/>
    </location>
</feature>